<proteinExistence type="inferred from homology"/>
<evidence type="ECO:0000256" key="2">
    <source>
        <dbReference type="ARBA" id="ARBA00007335"/>
    </source>
</evidence>
<organism evidence="5 6">
    <name type="scientific">Dimargaris verticillata</name>
    <dbReference type="NCBI Taxonomy" id="2761393"/>
    <lineage>
        <taxon>Eukaryota</taxon>
        <taxon>Fungi</taxon>
        <taxon>Fungi incertae sedis</taxon>
        <taxon>Zoopagomycota</taxon>
        <taxon>Kickxellomycotina</taxon>
        <taxon>Dimargaritomycetes</taxon>
        <taxon>Dimargaritales</taxon>
        <taxon>Dimargaritaceae</taxon>
        <taxon>Dimargaris</taxon>
    </lineage>
</organism>
<dbReference type="InterPro" id="IPR033053">
    <property type="entry name" value="Hir3/CABIN1"/>
</dbReference>
<dbReference type="PANTHER" id="PTHR15502">
    <property type="entry name" value="CALCINEURIN-BINDING PROTEIN CABIN 1-RELATED"/>
    <property type="match status" value="1"/>
</dbReference>
<feature type="region of interest" description="Disordered" evidence="4">
    <location>
        <begin position="72"/>
        <end position="91"/>
    </location>
</feature>
<dbReference type="OrthoDB" id="77564at2759"/>
<dbReference type="Gene3D" id="1.25.40.10">
    <property type="entry name" value="Tetratricopeptide repeat domain"/>
    <property type="match status" value="1"/>
</dbReference>
<reference evidence="5" key="1">
    <citation type="submission" date="2022-07" db="EMBL/GenBank/DDBJ databases">
        <title>Phylogenomic reconstructions and comparative analyses of Kickxellomycotina fungi.</title>
        <authorList>
            <person name="Reynolds N.K."/>
            <person name="Stajich J.E."/>
            <person name="Barry K."/>
            <person name="Grigoriev I.V."/>
            <person name="Crous P."/>
            <person name="Smith M.E."/>
        </authorList>
    </citation>
    <scope>NUCLEOTIDE SEQUENCE</scope>
    <source>
        <strain evidence="5">RSA 567</strain>
    </source>
</reference>
<dbReference type="GO" id="GO:0006325">
    <property type="term" value="P:chromatin organization"/>
    <property type="evidence" value="ECO:0007669"/>
    <property type="project" value="InterPro"/>
</dbReference>
<evidence type="ECO:0000313" key="6">
    <source>
        <dbReference type="Proteomes" id="UP001151582"/>
    </source>
</evidence>
<name>A0A9W8EBG4_9FUNG</name>
<gene>
    <name evidence="5" type="primary">HIR3</name>
    <name evidence="5" type="ORF">H4R34_000289</name>
</gene>
<feature type="region of interest" description="Disordered" evidence="4">
    <location>
        <begin position="2035"/>
        <end position="2063"/>
    </location>
</feature>
<dbReference type="GO" id="GO:0000417">
    <property type="term" value="C:HIR complex"/>
    <property type="evidence" value="ECO:0007669"/>
    <property type="project" value="TreeGrafter"/>
</dbReference>
<evidence type="ECO:0000313" key="5">
    <source>
        <dbReference type="EMBL" id="KAJ1985032.1"/>
    </source>
</evidence>
<comment type="subcellular location">
    <subcellularLocation>
        <location evidence="1">Nucleus</location>
    </subcellularLocation>
</comment>
<comment type="similarity">
    <text evidence="2">Belongs to the HIR3 family.</text>
</comment>
<dbReference type="Proteomes" id="UP001151582">
    <property type="component" value="Unassembled WGS sequence"/>
</dbReference>
<evidence type="ECO:0000256" key="3">
    <source>
        <dbReference type="ARBA" id="ARBA00023242"/>
    </source>
</evidence>
<dbReference type="EMBL" id="JANBQB010000006">
    <property type="protein sequence ID" value="KAJ1985032.1"/>
    <property type="molecule type" value="Genomic_DNA"/>
</dbReference>
<keyword evidence="3" id="KW-0539">Nucleus</keyword>
<protein>
    <submittedName>
        <fullName evidence="5">Histone transcription regulator 3</fullName>
    </submittedName>
</protein>
<sequence length="2160" mass="239375">MIRFTPINVEHADEHYQDKNDLRDWIEEGFEQYQRALRLLLRHRYTDAQRLFDQLMHSTVFQHHSLTTASLTRKSTAATSEDQTTSLQRENQQKVHRLQYLTFLNYAHLLCADTPAQALTAALDYLTQAAALDPSDPTLWHRIGTLAFQLGQLSLARYALERVLVPLTEPQPVVSNLAVAAPRLPAALTVAVLARFTPVQWWCLWELLRVLGSLEDIETLGLYQHCVEAYRRSFSIQPFMGLGLDPRVVQGWPTTLTSRPLRHWQPDAAMVRNQDTSNPFAPYALSTITYSLTDVSWPGLLQLLLESYTKLMCARKNEPYNDSNHLHGRVVVVCPVRPCPASPTMDSELPQSPVAVETNGSPARPSSLAPRPPLLKRKLSDSVLSPSPARDRTLCRKRSNSVETDASQFPVTLGLKGPPAKVRRTRSHNWPRAQLKLSPRELDHLPRHAPKGSLLTAGKPPLANTKASSVAEANRSKKSRRSLPGQSTGPADTDLAAKQWCQDLDQAVAQLGCEFGWWDFMARDGDGHRSKSTLTDSTPALELTPAVVEDTDAQADTLLQVWMKAPQTIHTLVKQSQRHSTLADRAGRPGHRASGFTVTPHLTADEPSIIETLKEVDSQGPVDDSHPLLSTTQLHAAIALANDHNTGLLSYLQLVITYLFFSPSFTRRMYRVTSEINQASDNVLRLATPWSDQIWSAGLLPLVHRALLLTHEMLGPFLATALRDALEQLTAESSPLLDPMHQTTSVTPHTLIATVVEGALGLAECLVDTKAKLALPTTMSPPLEAAENTALDGFVGQLVLLVDLGCGALGPPTIGAAATSSSHPKVCTWLVSLGVPTFVYRRDWLAAKATALTGRLPETLQALSHITSAIPSSSGSEPTEASATRWPSASPPMTLPNCTVFPCLTSDTAREAVWALQRQHRLRLGLKSFEEGQYARCLQHLLPLTWPPMSEWPVPSPARCQKVTLARFCSTNRTGSTAHPTPPGPADQPSLSPPMRIGLWHTLAKAYEAQSAPSLFDAWNCRLLGLLEEIAVLRTELTEADVSPTALQTLTIPARTPKSRPSDATTPSTDVKTLVVTAFARLLAFNEQIRALTTTARSLLRHYIPMTADLGSHLFEPNDLLPVSASPGLFWLLRVAQCILAYDGQVQRLPETEVQVPLYTLMVRVWDLVFMVRLLQTLPPAVVQLASGHPTEPLGPTNMDSVSDDLYFFTTLHPLWRQSGPAQAAVKAARAILRRFHTNIGAIGLCTVDQGSFLFLYLQTLHWDDQVAVCPTLAREEQQCFYCLYDICLDDDLEEHDCEPLTLTPSSASRVFDQLAPEVWDRALRSTAGVRNEWRTALDEIVTALGAPPDTVGRIAMNRQLLDHYFDSPIDLMSAFSLVHTDRRAVGPLVPVLRYAVPGLDGGSHLPRACSRMYFLQAFIQHALLRQRIRNNASRDEADFDDLIELYRHQLYVTPQPAVVWYYLANAYVDRMHDLLIARANVLLKSRDEVFEVCRLALRAYAQAYARLDLVADDRSPRSLLWPRLNSPCIHAEVGQFLYWLTQKPFCLQMLDSGASQADATPSIAPSPAQTDDANKAPTTTQRYRLDQLANLAQTAPMPRRSQVYQLVAGFLAHALVPEPQSKAAATLLTLPHPVAQHMPWVSAWMLGKCLHKLSANALDAYACFLKSIRLILADDPVQVLERTLNPLYSLLSYLAKDLRREVVTTEQAWAGLEQLDAVMASSDLLRPYQPPDANLERTSRTRLAAFHRLRAFLGATRAMDKRKWHHKPLYRLAWLDSVVFHNFSLAAETVGTLFNARSLTKTFINFYKTEYESPGQHYYYAHKYLLRLITLYRHIRDLDGFLTLTRRLRKLDYVLVAPKLVAAELSINYLVTLDAAMSAVLHSARLDTSDPFVTIRSLCADAFYHSATALQAWVVQVLAEVSVTTEPPSPPASPALLPTNGGRTVVAVPCDRAYRLLTVPTDAEPWRVKLYTLLRLFVHAVRLKRFNVLADRRDWAEIMVERLYIAVYTQFLTHVYPSVASLDLKVDLTETVSGSAATAENDPTTTPPGSPGGKVLATKPVTDQPSGLLQPQALHYVLGRLVCQCPKEEQPFALAPTPHAKLVARSNILAQAYALVKVFTAKEEPKPTAGSTSTTTTPTNGTTTPTNSEPLPKPVVEAP</sequence>
<feature type="compositionally biased region" description="Polar residues" evidence="4">
    <location>
        <begin position="401"/>
        <end position="410"/>
    </location>
</feature>
<dbReference type="InterPro" id="IPR011990">
    <property type="entry name" value="TPR-like_helical_dom_sf"/>
</dbReference>
<dbReference type="SUPFAM" id="SSF48452">
    <property type="entry name" value="TPR-like"/>
    <property type="match status" value="1"/>
</dbReference>
<feature type="region of interest" description="Disordered" evidence="4">
    <location>
        <begin position="342"/>
        <end position="491"/>
    </location>
</feature>
<evidence type="ECO:0000256" key="1">
    <source>
        <dbReference type="ARBA" id="ARBA00004123"/>
    </source>
</evidence>
<feature type="region of interest" description="Disordered" evidence="4">
    <location>
        <begin position="972"/>
        <end position="991"/>
    </location>
</feature>
<feature type="region of interest" description="Disordered" evidence="4">
    <location>
        <begin position="2122"/>
        <end position="2160"/>
    </location>
</feature>
<keyword evidence="6" id="KW-1185">Reference proteome</keyword>
<feature type="compositionally biased region" description="Polar residues" evidence="4">
    <location>
        <begin position="869"/>
        <end position="887"/>
    </location>
</feature>
<accession>A0A9W8EBG4</accession>
<comment type="caution">
    <text evidence="5">The sequence shown here is derived from an EMBL/GenBank/DDBJ whole genome shotgun (WGS) entry which is preliminary data.</text>
</comment>
<feature type="compositionally biased region" description="Polar residues" evidence="4">
    <location>
        <begin position="72"/>
        <end position="90"/>
    </location>
</feature>
<dbReference type="GO" id="GO:0031491">
    <property type="term" value="F:nucleosome binding"/>
    <property type="evidence" value="ECO:0007669"/>
    <property type="project" value="TreeGrafter"/>
</dbReference>
<evidence type="ECO:0000256" key="4">
    <source>
        <dbReference type="SAM" id="MobiDB-lite"/>
    </source>
</evidence>
<feature type="region of interest" description="Disordered" evidence="4">
    <location>
        <begin position="869"/>
        <end position="889"/>
    </location>
</feature>
<feature type="compositionally biased region" description="Low complexity" evidence="4">
    <location>
        <begin position="2128"/>
        <end position="2149"/>
    </location>
</feature>
<dbReference type="PANTHER" id="PTHR15502:SF7">
    <property type="entry name" value="CALCINEURIN-BINDING PROTEIN CABIN-1"/>
    <property type="match status" value="1"/>
</dbReference>
<dbReference type="GO" id="GO:0005634">
    <property type="term" value="C:nucleus"/>
    <property type="evidence" value="ECO:0007669"/>
    <property type="project" value="UniProtKB-SubCell"/>
</dbReference>